<evidence type="ECO:0000313" key="1">
    <source>
        <dbReference type="EMBL" id="MBK3497408.1"/>
    </source>
</evidence>
<proteinExistence type="predicted"/>
<sequence>MTEKEKELVEQILKKVESMNSESKGLLGELREFRSEFKGLENVYKKGFSDVNEKLDNIIETNNKIN</sequence>
<protein>
    <submittedName>
        <fullName evidence="1">Uncharacterized protein</fullName>
    </submittedName>
</protein>
<gene>
    <name evidence="1" type="ORF">JFL43_21860</name>
</gene>
<comment type="caution">
    <text evidence="1">The sequence shown here is derived from an EMBL/GenBank/DDBJ whole genome shotgun (WGS) entry which is preliminary data.</text>
</comment>
<dbReference type="Proteomes" id="UP000618943">
    <property type="component" value="Unassembled WGS sequence"/>
</dbReference>
<name>A0ABS1HD65_9BACL</name>
<keyword evidence="2" id="KW-1185">Reference proteome</keyword>
<accession>A0ABS1HD65</accession>
<dbReference type="RefSeq" id="WP_200750679.1">
    <property type="nucleotide sequence ID" value="NZ_JAEOAH010000070.1"/>
</dbReference>
<organism evidence="1 2">
    <name type="scientific">Viridibacillus soli</name>
    <dbReference type="NCBI Taxonomy" id="2798301"/>
    <lineage>
        <taxon>Bacteria</taxon>
        <taxon>Bacillati</taxon>
        <taxon>Bacillota</taxon>
        <taxon>Bacilli</taxon>
        <taxon>Bacillales</taxon>
        <taxon>Caryophanaceae</taxon>
        <taxon>Viridibacillus</taxon>
    </lineage>
</organism>
<reference evidence="1 2" key="1">
    <citation type="submission" date="2020-12" db="EMBL/GenBank/DDBJ databases">
        <title>YIM B01967 draft genome.</title>
        <authorList>
            <person name="Yan X."/>
        </authorList>
    </citation>
    <scope>NUCLEOTIDE SEQUENCE [LARGE SCALE GENOMIC DNA]</scope>
    <source>
        <strain evidence="1 2">YIM B01967</strain>
    </source>
</reference>
<dbReference type="EMBL" id="JAEOAH010000070">
    <property type="protein sequence ID" value="MBK3497408.1"/>
    <property type="molecule type" value="Genomic_DNA"/>
</dbReference>
<evidence type="ECO:0000313" key="2">
    <source>
        <dbReference type="Proteomes" id="UP000618943"/>
    </source>
</evidence>